<dbReference type="GeneID" id="36324412"/>
<feature type="chain" id="PRO_5010877790" evidence="1">
    <location>
        <begin position="25"/>
        <end position="63"/>
    </location>
</feature>
<evidence type="ECO:0000313" key="2">
    <source>
        <dbReference type="EMBL" id="OSX59713.1"/>
    </source>
</evidence>
<accession>A0A1X6MU46</accession>
<organism evidence="2 3">
    <name type="scientific">Postia placenta MAD-698-R-SB12</name>
    <dbReference type="NCBI Taxonomy" id="670580"/>
    <lineage>
        <taxon>Eukaryota</taxon>
        <taxon>Fungi</taxon>
        <taxon>Dikarya</taxon>
        <taxon>Basidiomycota</taxon>
        <taxon>Agaricomycotina</taxon>
        <taxon>Agaricomycetes</taxon>
        <taxon>Polyporales</taxon>
        <taxon>Adustoporiaceae</taxon>
        <taxon>Rhodonia</taxon>
    </lineage>
</organism>
<dbReference type="Proteomes" id="UP000194127">
    <property type="component" value="Unassembled WGS sequence"/>
</dbReference>
<gene>
    <name evidence="2" type="ORF">POSPLADRAFT_1048201</name>
</gene>
<keyword evidence="1" id="KW-0732">Signal</keyword>
<sequence length="63" mass="6865">MPRAVGLRMGTAGIALMVLRKTLGVALRGKCLNVYLEQGNVWLAFRVLHKPTTGQVTANTSRK</sequence>
<proteinExistence type="predicted"/>
<feature type="signal peptide" evidence="1">
    <location>
        <begin position="1"/>
        <end position="24"/>
    </location>
</feature>
<dbReference type="RefSeq" id="XP_024336507.1">
    <property type="nucleotide sequence ID" value="XM_024479462.1"/>
</dbReference>
<keyword evidence="3" id="KW-1185">Reference proteome</keyword>
<dbReference type="EMBL" id="KZ110601">
    <property type="protein sequence ID" value="OSX59713.1"/>
    <property type="molecule type" value="Genomic_DNA"/>
</dbReference>
<dbReference type="AlphaFoldDB" id="A0A1X6MU46"/>
<protein>
    <submittedName>
        <fullName evidence="2">Uncharacterized protein</fullName>
    </submittedName>
</protein>
<reference evidence="2 3" key="1">
    <citation type="submission" date="2017-04" db="EMBL/GenBank/DDBJ databases">
        <title>Genome Sequence of the Model Brown-Rot Fungus Postia placenta SB12.</title>
        <authorList>
            <consortium name="DOE Joint Genome Institute"/>
            <person name="Gaskell J."/>
            <person name="Kersten P."/>
            <person name="Larrondo L.F."/>
            <person name="Canessa P."/>
            <person name="Martinez D."/>
            <person name="Hibbett D."/>
            <person name="Schmoll M."/>
            <person name="Kubicek C.P."/>
            <person name="Martinez A.T."/>
            <person name="Yadav J."/>
            <person name="Master E."/>
            <person name="Magnuson J.K."/>
            <person name="James T."/>
            <person name="Yaver D."/>
            <person name="Berka R."/>
            <person name="Labutti K."/>
            <person name="Lipzen A."/>
            <person name="Aerts A."/>
            <person name="Barry K."/>
            <person name="Henrissat B."/>
            <person name="Blanchette R."/>
            <person name="Grigoriev I."/>
            <person name="Cullen D."/>
        </authorList>
    </citation>
    <scope>NUCLEOTIDE SEQUENCE [LARGE SCALE GENOMIC DNA]</scope>
    <source>
        <strain evidence="2 3">MAD-698-R-SB12</strain>
    </source>
</reference>
<evidence type="ECO:0000313" key="3">
    <source>
        <dbReference type="Proteomes" id="UP000194127"/>
    </source>
</evidence>
<name>A0A1X6MU46_9APHY</name>
<evidence type="ECO:0000256" key="1">
    <source>
        <dbReference type="SAM" id="SignalP"/>
    </source>
</evidence>